<keyword evidence="2" id="KW-1185">Reference proteome</keyword>
<comment type="caution">
    <text evidence="1">The sequence shown here is derived from an EMBL/GenBank/DDBJ whole genome shotgun (WGS) entry which is preliminary data.</text>
</comment>
<dbReference type="RefSeq" id="WP_036939259.1">
    <property type="nucleotide sequence ID" value="NZ_JQKC01000009.1"/>
</dbReference>
<dbReference type="eggNOG" id="COG0576">
    <property type="taxonomic scope" value="Bacteria"/>
</dbReference>
<evidence type="ECO:0000313" key="2">
    <source>
        <dbReference type="Proteomes" id="UP000036923"/>
    </source>
</evidence>
<evidence type="ECO:0000313" key="1">
    <source>
        <dbReference type="EMBL" id="KNY24754.1"/>
    </source>
</evidence>
<organism evidence="1 2">
    <name type="scientific">Pseudobacteroides cellulosolvens ATCC 35603 = DSM 2933</name>
    <dbReference type="NCBI Taxonomy" id="398512"/>
    <lineage>
        <taxon>Bacteria</taxon>
        <taxon>Bacillati</taxon>
        <taxon>Bacillota</taxon>
        <taxon>Clostridia</taxon>
        <taxon>Eubacteriales</taxon>
        <taxon>Oscillospiraceae</taxon>
        <taxon>Pseudobacteroides</taxon>
    </lineage>
</organism>
<gene>
    <name evidence="1" type="ORF">Bccel_0011</name>
</gene>
<dbReference type="OrthoDB" id="6636674at2"/>
<dbReference type="AlphaFoldDB" id="A0A0L6JGD0"/>
<proteinExistence type="predicted"/>
<reference evidence="2" key="1">
    <citation type="submission" date="2015-07" db="EMBL/GenBank/DDBJ databases">
        <title>Near-Complete Genome Sequence of the Cellulolytic Bacterium Bacteroides (Pseudobacteroides) cellulosolvens ATCC 35603.</title>
        <authorList>
            <person name="Dassa B."/>
            <person name="Utturkar S.M."/>
            <person name="Klingeman D.M."/>
            <person name="Hurt R.A."/>
            <person name="Keller M."/>
            <person name="Xu J."/>
            <person name="Reddy Y.H.K."/>
            <person name="Borovok I."/>
            <person name="Grinberg I.R."/>
            <person name="Lamed R."/>
            <person name="Zhivin O."/>
            <person name="Bayer E.A."/>
            <person name="Brown S.D."/>
        </authorList>
    </citation>
    <scope>NUCLEOTIDE SEQUENCE [LARGE SCALE GENOMIC DNA]</scope>
    <source>
        <strain evidence="2">DSM 2933</strain>
    </source>
</reference>
<dbReference type="EMBL" id="LGTC01000001">
    <property type="protein sequence ID" value="KNY24754.1"/>
    <property type="molecule type" value="Genomic_DNA"/>
</dbReference>
<sequence>MEQYVEFWQKIGLNIVDPIEYHPFFCEIYQVEEYLAHDHHPEIVNTKWPYLMFGDLLFSRSGVFIKSSPNLIDKSTAENSTLYWSHCRNNRPRADLADGWGSSSQCRTRFRLDYWSDDILYYNVKDKDDIINIEDDELSQEQQMELLKNRCFVSSPEVLDCFPYDYTAIEKYKCKR</sequence>
<accession>A0A0L6JGD0</accession>
<name>A0A0L6JGD0_9FIRM</name>
<dbReference type="Proteomes" id="UP000036923">
    <property type="component" value="Unassembled WGS sequence"/>
</dbReference>
<protein>
    <submittedName>
        <fullName evidence="1">Uncharacterized protein</fullName>
    </submittedName>
</protein>
<dbReference type="STRING" id="398512.Bccel_0011"/>